<organism evidence="6 7">
    <name type="scientific">Solimonas aquatica</name>
    <dbReference type="NCBI Taxonomy" id="489703"/>
    <lineage>
        <taxon>Bacteria</taxon>
        <taxon>Pseudomonadati</taxon>
        <taxon>Pseudomonadota</taxon>
        <taxon>Gammaproteobacteria</taxon>
        <taxon>Nevskiales</taxon>
        <taxon>Nevskiaceae</taxon>
        <taxon>Solimonas</taxon>
    </lineage>
</organism>
<dbReference type="Proteomes" id="UP000199233">
    <property type="component" value="Unassembled WGS sequence"/>
</dbReference>
<dbReference type="InterPro" id="IPR012312">
    <property type="entry name" value="Hemerythrin-like"/>
</dbReference>
<evidence type="ECO:0000313" key="6">
    <source>
        <dbReference type="EMBL" id="SEP71533.1"/>
    </source>
</evidence>
<proteinExistence type="predicted"/>
<sequence>MSIDLAAAEAADSLSQRRLGEIAAQLPGATAVFRRYKLDFCCGGNASLQEAAARRNLPLNELLGALQGLDPGAAASAPGETPALIDHILRRYHEVHRRELPELIRLAARVEAVHRQHPEVPAGLAEALRELAQELDAHMQKEEKVLFPMMSTGFVALAQPIQMMRHEHDEHGERLRRLEHLAHQTQAPAEACATWRALYTGVRKLIDDLMEHIHLENNLLFPRFTALG</sequence>
<keyword evidence="2" id="KW-0963">Cytoplasm</keyword>
<dbReference type="NCBIfam" id="TIGR03652">
    <property type="entry name" value="FeS_repair_RIC"/>
    <property type="match status" value="1"/>
</dbReference>
<dbReference type="STRING" id="489703.SAMN04488038_101270"/>
<comment type="subcellular location">
    <subcellularLocation>
        <location evidence="1">Cytoplasm</location>
    </subcellularLocation>
</comment>
<evidence type="ECO:0000259" key="5">
    <source>
        <dbReference type="Pfam" id="PF01814"/>
    </source>
</evidence>
<dbReference type="PANTHER" id="PTHR36438:SF1">
    <property type="entry name" value="IRON-SULFUR CLUSTER REPAIR PROTEIN YTFE"/>
    <property type="match status" value="1"/>
</dbReference>
<evidence type="ECO:0000256" key="3">
    <source>
        <dbReference type="ARBA" id="ARBA00022723"/>
    </source>
</evidence>
<keyword evidence="4" id="KW-0408">Iron</keyword>
<dbReference type="AlphaFoldDB" id="A0A1H9A4W1"/>
<evidence type="ECO:0000256" key="1">
    <source>
        <dbReference type="ARBA" id="ARBA00004496"/>
    </source>
</evidence>
<dbReference type="RefSeq" id="WP_093280966.1">
    <property type="nucleotide sequence ID" value="NZ_FOFS01000001.1"/>
</dbReference>
<reference evidence="7" key="1">
    <citation type="submission" date="2016-10" db="EMBL/GenBank/DDBJ databases">
        <authorList>
            <person name="Varghese N."/>
            <person name="Submissions S."/>
        </authorList>
    </citation>
    <scope>NUCLEOTIDE SEQUENCE [LARGE SCALE GENOMIC DNA]</scope>
    <source>
        <strain evidence="7">DSM 25927</strain>
    </source>
</reference>
<evidence type="ECO:0000256" key="2">
    <source>
        <dbReference type="ARBA" id="ARBA00022490"/>
    </source>
</evidence>
<gene>
    <name evidence="6" type="ORF">SAMN04488038_101270</name>
</gene>
<dbReference type="OrthoDB" id="9797132at2"/>
<dbReference type="Gene3D" id="1.20.120.520">
    <property type="entry name" value="nmb1532 protein domain like"/>
    <property type="match status" value="1"/>
</dbReference>
<evidence type="ECO:0000313" key="7">
    <source>
        <dbReference type="Proteomes" id="UP000199233"/>
    </source>
</evidence>
<protein>
    <submittedName>
        <fullName evidence="6">Regulator of cell morphogenesis and NO signaling</fullName>
    </submittedName>
</protein>
<name>A0A1H9A4W1_9GAMM</name>
<feature type="domain" description="Hemerythrin-like" evidence="5">
    <location>
        <begin position="85"/>
        <end position="223"/>
    </location>
</feature>
<keyword evidence="7" id="KW-1185">Reference proteome</keyword>
<evidence type="ECO:0000256" key="4">
    <source>
        <dbReference type="ARBA" id="ARBA00023004"/>
    </source>
</evidence>
<dbReference type="CDD" id="cd12108">
    <property type="entry name" value="Hr-like"/>
    <property type="match status" value="1"/>
</dbReference>
<dbReference type="NCBIfam" id="NF008221">
    <property type="entry name" value="PRK10992.1"/>
    <property type="match status" value="1"/>
</dbReference>
<accession>A0A1H9A4W1</accession>
<dbReference type="InterPro" id="IPR019903">
    <property type="entry name" value="RIC_family"/>
</dbReference>
<dbReference type="GO" id="GO:0005737">
    <property type="term" value="C:cytoplasm"/>
    <property type="evidence" value="ECO:0007669"/>
    <property type="project" value="UniProtKB-SubCell"/>
</dbReference>
<dbReference type="EMBL" id="FOFS01000001">
    <property type="protein sequence ID" value="SEP71533.1"/>
    <property type="molecule type" value="Genomic_DNA"/>
</dbReference>
<dbReference type="Pfam" id="PF01814">
    <property type="entry name" value="Hemerythrin"/>
    <property type="match status" value="1"/>
</dbReference>
<dbReference type="Pfam" id="PF04405">
    <property type="entry name" value="ScdA_N"/>
    <property type="match status" value="1"/>
</dbReference>
<dbReference type="GO" id="GO:0046872">
    <property type="term" value="F:metal ion binding"/>
    <property type="evidence" value="ECO:0007669"/>
    <property type="project" value="UniProtKB-KW"/>
</dbReference>
<dbReference type="PANTHER" id="PTHR36438">
    <property type="entry name" value="IRON-SULFUR CLUSTER REPAIR PROTEIN YTFE"/>
    <property type="match status" value="1"/>
</dbReference>
<keyword evidence="3" id="KW-0479">Metal-binding</keyword>